<dbReference type="GO" id="GO:0006357">
    <property type="term" value="P:regulation of transcription by RNA polymerase II"/>
    <property type="evidence" value="ECO:0007669"/>
    <property type="project" value="TreeGrafter"/>
</dbReference>
<dbReference type="Gene3D" id="1.25.40.20">
    <property type="entry name" value="Ankyrin repeat-containing domain"/>
    <property type="match status" value="1"/>
</dbReference>
<evidence type="ECO:0000256" key="5">
    <source>
        <dbReference type="ARBA" id="ARBA00039564"/>
    </source>
</evidence>
<dbReference type="GO" id="GO:0061629">
    <property type="term" value="F:RNA polymerase II-specific DNA-binding transcription factor binding"/>
    <property type="evidence" value="ECO:0007669"/>
    <property type="project" value="TreeGrafter"/>
</dbReference>
<dbReference type="FunFam" id="1.25.40.20:FF:000369">
    <property type="entry name" value="Ankyrin repeat domain-containing protein 1"/>
    <property type="match status" value="1"/>
</dbReference>
<dbReference type="EMBL" id="KL872592">
    <property type="protein sequence ID" value="KGL96265.1"/>
    <property type="molecule type" value="Genomic_DNA"/>
</dbReference>
<dbReference type="GO" id="GO:0005737">
    <property type="term" value="C:cytoplasm"/>
    <property type="evidence" value="ECO:0007669"/>
    <property type="project" value="UniProtKB-ARBA"/>
</dbReference>
<keyword evidence="4" id="KW-0539">Nucleus</keyword>
<dbReference type="PROSITE" id="PS50297">
    <property type="entry name" value="ANK_REP_REGION"/>
    <property type="match status" value="3"/>
</dbReference>
<evidence type="ECO:0000256" key="4">
    <source>
        <dbReference type="ARBA" id="ARBA00023242"/>
    </source>
</evidence>
<dbReference type="PRINTS" id="PR01415">
    <property type="entry name" value="ANKYRIN"/>
</dbReference>
<evidence type="ECO:0000256" key="3">
    <source>
        <dbReference type="ARBA" id="ARBA00023043"/>
    </source>
</evidence>
<feature type="repeat" description="ANK" evidence="6">
    <location>
        <begin position="143"/>
        <end position="175"/>
    </location>
</feature>
<dbReference type="PANTHER" id="PTHR24126">
    <property type="entry name" value="ANKYRIN REPEAT, PH AND SEC7 DOMAIN CONTAINING PROTEIN SECG-RELATED"/>
    <property type="match status" value="1"/>
</dbReference>
<organism evidence="8 9">
    <name type="scientific">Charadrius vociferus</name>
    <name type="common">Killdeer</name>
    <name type="synonym">Aegialitis vocifera</name>
    <dbReference type="NCBI Taxonomy" id="50402"/>
    <lineage>
        <taxon>Eukaryota</taxon>
        <taxon>Metazoa</taxon>
        <taxon>Chordata</taxon>
        <taxon>Craniata</taxon>
        <taxon>Vertebrata</taxon>
        <taxon>Euteleostomi</taxon>
        <taxon>Archelosauria</taxon>
        <taxon>Archosauria</taxon>
        <taxon>Dinosauria</taxon>
        <taxon>Saurischia</taxon>
        <taxon>Theropoda</taxon>
        <taxon>Coelurosauria</taxon>
        <taxon>Aves</taxon>
        <taxon>Neognathae</taxon>
        <taxon>Neoaves</taxon>
        <taxon>Charadriiformes</taxon>
        <taxon>Charadriidae</taxon>
        <taxon>Charadrius</taxon>
    </lineage>
</organism>
<dbReference type="InterPro" id="IPR036770">
    <property type="entry name" value="Ankyrin_rpt-contain_sf"/>
</dbReference>
<dbReference type="SUPFAM" id="SSF48403">
    <property type="entry name" value="Ankyrin repeat"/>
    <property type="match status" value="1"/>
</dbReference>
<feature type="repeat" description="ANK" evidence="6">
    <location>
        <begin position="209"/>
        <end position="241"/>
    </location>
</feature>
<protein>
    <recommendedName>
        <fullName evidence="5">Ankyrin repeat domain-containing protein 1</fullName>
    </recommendedName>
</protein>
<sequence>VTGKKADDKETGSFLPEDFKNGEYEAAVRLEKQEDLKTVSEHSLTRGDLAYEKEKKLEAELKKKKLEQRSKLENLEDLEKIIQLKKKKKCKKVKAPVIKEPEPEVITGPVDVPTFFRAALENKLPVIEKYLSDKGDPNVCDEYKRTALHRACSEGHLEVVKKLVEAGAQLEQKDMLESTALHWACRGGNLDVLKFLLDKGINRNARDKLLSTPLHVAVRTGQYDCGEHLIACEADLNARDRKGLTSDKCTVQTFREERRTPYSLAEIKSSFLCFFNQQGKTPMDLVLQWQNGTKEIFNSLKDNSYKSVHLGK</sequence>
<keyword evidence="3 6" id="KW-0040">ANK repeat</keyword>
<feature type="non-terminal residue" evidence="8">
    <location>
        <position position="1"/>
    </location>
</feature>
<feature type="repeat" description="ANK" evidence="6">
    <location>
        <begin position="176"/>
        <end position="208"/>
    </location>
</feature>
<comment type="subcellular location">
    <subcellularLocation>
        <location evidence="1">Nucleus</location>
    </subcellularLocation>
</comment>
<dbReference type="AlphaFoldDB" id="A0A0A0AT43"/>
<evidence type="ECO:0000256" key="6">
    <source>
        <dbReference type="PROSITE-ProRule" id="PRU00023"/>
    </source>
</evidence>
<reference evidence="9" key="1">
    <citation type="journal article" date="2014" name="Science">
        <title>Comparative genomics reveals insights into avian genome evolution and adaptation.</title>
        <authorList>
            <consortium name="Avian Genome Consortium"/>
            <person name="Zhang G."/>
            <person name="Li C."/>
            <person name="Li Q."/>
            <person name="Li B."/>
            <person name="Larkin D.M."/>
            <person name="Lee C."/>
            <person name="Storz J.F."/>
            <person name="Antunes A."/>
            <person name="Greenwold M.J."/>
            <person name="Meredith R.W."/>
            <person name="Odeen A."/>
            <person name="Cui J."/>
            <person name="Zhou Q."/>
            <person name="Xu L."/>
            <person name="Pan H."/>
            <person name="Wang Z."/>
            <person name="Jin L."/>
            <person name="Zhang P."/>
            <person name="Hu H."/>
            <person name="Yang W."/>
            <person name="Hu J."/>
            <person name="Xiao J."/>
            <person name="Yang Z."/>
            <person name="Liu Y."/>
            <person name="Xie Q."/>
            <person name="Yu H."/>
            <person name="Lian J."/>
            <person name="Wen P."/>
            <person name="Zhang F."/>
            <person name="Li H."/>
            <person name="Zeng Y."/>
            <person name="Xiong Z."/>
            <person name="Liu S."/>
            <person name="Zhou L."/>
            <person name="Huang Z."/>
            <person name="An N."/>
            <person name="Wang J."/>
            <person name="Zheng Q."/>
            <person name="Xiong Y."/>
            <person name="Wang G."/>
            <person name="Wang B."/>
            <person name="Wang J."/>
            <person name="Fan Y."/>
            <person name="da Fonseca R.R."/>
            <person name="Alfaro-Nunez A."/>
            <person name="Schubert M."/>
            <person name="Orlando L."/>
            <person name="Mourier T."/>
            <person name="Howard J.T."/>
            <person name="Ganapathy G."/>
            <person name="Pfenning A."/>
            <person name="Whitney O."/>
            <person name="Rivas M.V."/>
            <person name="Hara E."/>
            <person name="Smith J."/>
            <person name="Farre M."/>
            <person name="Narayan J."/>
            <person name="Slavov G."/>
            <person name="Romanov M.N."/>
            <person name="Borges R."/>
            <person name="Machado J.P."/>
            <person name="Khan I."/>
            <person name="Springer M.S."/>
            <person name="Gatesy J."/>
            <person name="Hoffmann F.G."/>
            <person name="Opazo J.C."/>
            <person name="Hastad O."/>
            <person name="Sawyer R.H."/>
            <person name="Kim H."/>
            <person name="Kim K.W."/>
            <person name="Kim H.J."/>
            <person name="Cho S."/>
            <person name="Li N."/>
            <person name="Huang Y."/>
            <person name="Bruford M.W."/>
            <person name="Zhan X."/>
            <person name="Dixon A."/>
            <person name="Bertelsen M.F."/>
            <person name="Derryberry E."/>
            <person name="Warren W."/>
            <person name="Wilson R.K."/>
            <person name="Li S."/>
            <person name="Ray D.A."/>
            <person name="Green R.E."/>
            <person name="O'Brien S.J."/>
            <person name="Griffin D."/>
            <person name="Johnson W.E."/>
            <person name="Haussler D."/>
            <person name="Ryder O.A."/>
            <person name="Willerslev E."/>
            <person name="Graves G.R."/>
            <person name="Alstrom P."/>
            <person name="Fjeldsa J."/>
            <person name="Mindell D.P."/>
            <person name="Edwards S.V."/>
            <person name="Braun E.L."/>
            <person name="Rahbek C."/>
            <person name="Burt D.W."/>
            <person name="Houde P."/>
            <person name="Zhang Y."/>
            <person name="Yang H."/>
            <person name="Wang J."/>
            <person name="Jarvis E.D."/>
            <person name="Gilbert M.T."/>
            <person name="Wang J."/>
        </authorList>
    </citation>
    <scope>NUCLEOTIDE SEQUENCE [LARGE SCALE GENOMIC DNA]</scope>
</reference>
<dbReference type="SMART" id="SM00248">
    <property type="entry name" value="ANK"/>
    <property type="match status" value="4"/>
</dbReference>
<feature type="non-terminal residue" evidence="8">
    <location>
        <position position="312"/>
    </location>
</feature>
<dbReference type="GO" id="GO:0005634">
    <property type="term" value="C:nucleus"/>
    <property type="evidence" value="ECO:0007669"/>
    <property type="project" value="UniProtKB-SubCell"/>
</dbReference>
<name>A0A0A0AT43_CHAVO</name>
<dbReference type="PANTHER" id="PTHR24126:SF7">
    <property type="entry name" value="ANKYRIN REPEAT DOMAIN-CONTAINING PROTEIN 1"/>
    <property type="match status" value="1"/>
</dbReference>
<evidence type="ECO:0000256" key="1">
    <source>
        <dbReference type="ARBA" id="ARBA00004123"/>
    </source>
</evidence>
<keyword evidence="2" id="KW-0677">Repeat</keyword>
<evidence type="ECO:0000256" key="2">
    <source>
        <dbReference type="ARBA" id="ARBA00022737"/>
    </source>
</evidence>
<keyword evidence="9" id="KW-1185">Reference proteome</keyword>
<dbReference type="Pfam" id="PF12796">
    <property type="entry name" value="Ank_2"/>
    <property type="match status" value="2"/>
</dbReference>
<keyword evidence="7" id="KW-0175">Coiled coil</keyword>
<accession>A0A0A0AT43</accession>
<dbReference type="PROSITE" id="PS50088">
    <property type="entry name" value="ANK_REPEAT"/>
    <property type="match status" value="3"/>
</dbReference>
<evidence type="ECO:0000313" key="8">
    <source>
        <dbReference type="EMBL" id="KGL96265.1"/>
    </source>
</evidence>
<proteinExistence type="predicted"/>
<evidence type="ECO:0000313" key="9">
    <source>
        <dbReference type="Proteomes" id="UP000053858"/>
    </source>
</evidence>
<feature type="coiled-coil region" evidence="7">
    <location>
        <begin position="49"/>
        <end position="81"/>
    </location>
</feature>
<gene>
    <name evidence="8" type="ORF">N301_10638</name>
</gene>
<dbReference type="Proteomes" id="UP000053858">
    <property type="component" value="Unassembled WGS sequence"/>
</dbReference>
<dbReference type="InterPro" id="IPR002110">
    <property type="entry name" value="Ankyrin_rpt"/>
</dbReference>
<dbReference type="STRING" id="50402.A0A0A0AT43"/>
<evidence type="ECO:0000256" key="7">
    <source>
        <dbReference type="SAM" id="Coils"/>
    </source>
</evidence>